<comment type="caution">
    <text evidence="1">The sequence shown here is derived from an EMBL/GenBank/DDBJ whole genome shotgun (WGS) entry which is preliminary data.</text>
</comment>
<accession>A0A4Y2CZD1</accession>
<evidence type="ECO:0000313" key="1">
    <source>
        <dbReference type="EMBL" id="GBM09841.1"/>
    </source>
</evidence>
<organism evidence="1 2">
    <name type="scientific">Araneus ventricosus</name>
    <name type="common">Orbweaver spider</name>
    <name type="synonym">Epeira ventricosa</name>
    <dbReference type="NCBI Taxonomy" id="182803"/>
    <lineage>
        <taxon>Eukaryota</taxon>
        <taxon>Metazoa</taxon>
        <taxon>Ecdysozoa</taxon>
        <taxon>Arthropoda</taxon>
        <taxon>Chelicerata</taxon>
        <taxon>Arachnida</taxon>
        <taxon>Araneae</taxon>
        <taxon>Araneomorphae</taxon>
        <taxon>Entelegynae</taxon>
        <taxon>Araneoidea</taxon>
        <taxon>Araneidae</taxon>
        <taxon>Araneus</taxon>
    </lineage>
</organism>
<dbReference type="EMBL" id="BGPR01000276">
    <property type="protein sequence ID" value="GBM09841.1"/>
    <property type="molecule type" value="Genomic_DNA"/>
</dbReference>
<evidence type="ECO:0000313" key="2">
    <source>
        <dbReference type="Proteomes" id="UP000499080"/>
    </source>
</evidence>
<keyword evidence="2" id="KW-1185">Reference proteome</keyword>
<gene>
    <name evidence="1" type="ORF">AVEN_234670_1</name>
</gene>
<dbReference type="AlphaFoldDB" id="A0A4Y2CZD1"/>
<dbReference type="Proteomes" id="UP000499080">
    <property type="component" value="Unassembled WGS sequence"/>
</dbReference>
<proteinExistence type="predicted"/>
<reference evidence="1 2" key="1">
    <citation type="journal article" date="2019" name="Sci. Rep.">
        <title>Orb-weaving spider Araneus ventricosus genome elucidates the spidroin gene catalogue.</title>
        <authorList>
            <person name="Kono N."/>
            <person name="Nakamura H."/>
            <person name="Ohtoshi R."/>
            <person name="Moran D.A.P."/>
            <person name="Shinohara A."/>
            <person name="Yoshida Y."/>
            <person name="Fujiwara M."/>
            <person name="Mori M."/>
            <person name="Tomita M."/>
            <person name="Arakawa K."/>
        </authorList>
    </citation>
    <scope>NUCLEOTIDE SEQUENCE [LARGE SCALE GENOMIC DNA]</scope>
</reference>
<name>A0A4Y2CZD1_ARAVE</name>
<protein>
    <submittedName>
        <fullName evidence="1">Uncharacterized protein</fullName>
    </submittedName>
</protein>
<sequence>MTGIPIFCGSDLISMQRTIVSNSASKRGIRMGFLANLESASSRRVFTETDGIRLLPNRPRHLPKELDLGRFMFARHVRYRKRAPRPSL</sequence>